<dbReference type="EMBL" id="CM029040">
    <property type="protein sequence ID" value="KAG2634346.1"/>
    <property type="molecule type" value="Genomic_DNA"/>
</dbReference>
<evidence type="ECO:0000313" key="2">
    <source>
        <dbReference type="Proteomes" id="UP000823388"/>
    </source>
</evidence>
<gene>
    <name evidence="1" type="ORF">PVAP13_2NG193000</name>
</gene>
<reference evidence="1" key="1">
    <citation type="submission" date="2020-05" db="EMBL/GenBank/DDBJ databases">
        <title>WGS assembly of Panicum virgatum.</title>
        <authorList>
            <person name="Lovell J.T."/>
            <person name="Jenkins J."/>
            <person name="Shu S."/>
            <person name="Juenger T.E."/>
            <person name="Schmutz J."/>
        </authorList>
    </citation>
    <scope>NUCLEOTIDE SEQUENCE</scope>
    <source>
        <strain evidence="1">AP13</strain>
    </source>
</reference>
<dbReference type="Proteomes" id="UP000823388">
    <property type="component" value="Chromosome 2N"/>
</dbReference>
<proteinExistence type="predicted"/>
<organism evidence="1 2">
    <name type="scientific">Panicum virgatum</name>
    <name type="common">Blackwell switchgrass</name>
    <dbReference type="NCBI Taxonomy" id="38727"/>
    <lineage>
        <taxon>Eukaryota</taxon>
        <taxon>Viridiplantae</taxon>
        <taxon>Streptophyta</taxon>
        <taxon>Embryophyta</taxon>
        <taxon>Tracheophyta</taxon>
        <taxon>Spermatophyta</taxon>
        <taxon>Magnoliopsida</taxon>
        <taxon>Liliopsida</taxon>
        <taxon>Poales</taxon>
        <taxon>Poaceae</taxon>
        <taxon>PACMAD clade</taxon>
        <taxon>Panicoideae</taxon>
        <taxon>Panicodae</taxon>
        <taxon>Paniceae</taxon>
        <taxon>Panicinae</taxon>
        <taxon>Panicum</taxon>
        <taxon>Panicum sect. Hiantes</taxon>
    </lineage>
</organism>
<dbReference type="AlphaFoldDB" id="A0A8T0VL58"/>
<sequence>MSTALLLLHGSELPTSSAANRSLLLHPWQRGARGYRFRFSISRFGFRVKYSGFLHLDPFFLLCCT</sequence>
<comment type="caution">
    <text evidence="1">The sequence shown here is derived from an EMBL/GenBank/DDBJ whole genome shotgun (WGS) entry which is preliminary data.</text>
</comment>
<name>A0A8T0VL58_PANVG</name>
<keyword evidence="2" id="KW-1185">Reference proteome</keyword>
<evidence type="ECO:0000313" key="1">
    <source>
        <dbReference type="EMBL" id="KAG2634346.1"/>
    </source>
</evidence>
<accession>A0A8T0VL58</accession>
<protein>
    <submittedName>
        <fullName evidence="1">Uncharacterized protein</fullName>
    </submittedName>
</protein>